<reference evidence="2" key="1">
    <citation type="submission" date="2023-03" db="EMBL/GenBank/DDBJ databases">
        <title>Massive genome expansion in bonnet fungi (Mycena s.s.) driven by repeated elements and novel gene families across ecological guilds.</title>
        <authorList>
            <consortium name="Lawrence Berkeley National Laboratory"/>
            <person name="Harder C.B."/>
            <person name="Miyauchi S."/>
            <person name="Viragh M."/>
            <person name="Kuo A."/>
            <person name="Thoen E."/>
            <person name="Andreopoulos B."/>
            <person name="Lu D."/>
            <person name="Skrede I."/>
            <person name="Drula E."/>
            <person name="Henrissat B."/>
            <person name="Morin E."/>
            <person name="Kohler A."/>
            <person name="Barry K."/>
            <person name="LaButti K."/>
            <person name="Morin E."/>
            <person name="Salamov A."/>
            <person name="Lipzen A."/>
            <person name="Mereny Z."/>
            <person name="Hegedus B."/>
            <person name="Baldrian P."/>
            <person name="Stursova M."/>
            <person name="Weitz H."/>
            <person name="Taylor A."/>
            <person name="Grigoriev I.V."/>
            <person name="Nagy L.G."/>
            <person name="Martin F."/>
            <person name="Kauserud H."/>
        </authorList>
    </citation>
    <scope>NUCLEOTIDE SEQUENCE</scope>
    <source>
        <strain evidence="2">CBHHK182m</strain>
    </source>
</reference>
<dbReference type="Proteomes" id="UP001215598">
    <property type="component" value="Unassembled WGS sequence"/>
</dbReference>
<comment type="caution">
    <text evidence="2">The sequence shown here is derived from an EMBL/GenBank/DDBJ whole genome shotgun (WGS) entry which is preliminary data.</text>
</comment>
<feature type="compositionally biased region" description="Low complexity" evidence="1">
    <location>
        <begin position="21"/>
        <end position="44"/>
    </location>
</feature>
<protein>
    <submittedName>
        <fullName evidence="2">Uncharacterized protein</fullName>
    </submittedName>
</protein>
<feature type="compositionally biased region" description="Basic and acidic residues" evidence="1">
    <location>
        <begin position="92"/>
        <end position="101"/>
    </location>
</feature>
<dbReference type="EMBL" id="JARKIB010000032">
    <property type="protein sequence ID" value="KAJ7762680.1"/>
    <property type="molecule type" value="Genomic_DNA"/>
</dbReference>
<accession>A0AAD7JDS7</accession>
<feature type="compositionally biased region" description="Pro residues" evidence="1">
    <location>
        <begin position="139"/>
        <end position="154"/>
    </location>
</feature>
<evidence type="ECO:0000313" key="2">
    <source>
        <dbReference type="EMBL" id="KAJ7762680.1"/>
    </source>
</evidence>
<feature type="compositionally biased region" description="Basic and acidic residues" evidence="1">
    <location>
        <begin position="211"/>
        <end position="221"/>
    </location>
</feature>
<keyword evidence="3" id="KW-1185">Reference proteome</keyword>
<name>A0AAD7JDS7_9AGAR</name>
<sequence>MARPKRLRRPAASSIAADICAPSTYPSRTTSTSPSAPNPAGGPTRPRPRPGARPPPSTKTFHPIHIAPTPATAAAAYAHKHAKPTHSPRLARAGDHRDVHCRTRPGRPACPSPARRASAAYIAHAYVSASRPRNNPAHQRPPPSPSKTLPPPSPSHAARGPNAAVDDVRRVEGGLEDDARFEGAAKEITSDRERVSRPARGIIQRKYKGHASPERSEDQVHPHPRPFPLELEREGENDARGKGKGNAAAPTLKNTGTWQQDHEY</sequence>
<evidence type="ECO:0000313" key="3">
    <source>
        <dbReference type="Proteomes" id="UP001215598"/>
    </source>
</evidence>
<feature type="region of interest" description="Disordered" evidence="1">
    <location>
        <begin position="1"/>
        <end position="264"/>
    </location>
</feature>
<evidence type="ECO:0000256" key="1">
    <source>
        <dbReference type="SAM" id="MobiDB-lite"/>
    </source>
</evidence>
<feature type="compositionally biased region" description="Basic and acidic residues" evidence="1">
    <location>
        <begin position="230"/>
        <end position="241"/>
    </location>
</feature>
<gene>
    <name evidence="2" type="ORF">B0H16DRAFT_1688226</name>
</gene>
<feature type="compositionally biased region" description="Basic and acidic residues" evidence="1">
    <location>
        <begin position="166"/>
        <end position="196"/>
    </location>
</feature>
<organism evidence="2 3">
    <name type="scientific">Mycena metata</name>
    <dbReference type="NCBI Taxonomy" id="1033252"/>
    <lineage>
        <taxon>Eukaryota</taxon>
        <taxon>Fungi</taxon>
        <taxon>Dikarya</taxon>
        <taxon>Basidiomycota</taxon>
        <taxon>Agaricomycotina</taxon>
        <taxon>Agaricomycetes</taxon>
        <taxon>Agaricomycetidae</taxon>
        <taxon>Agaricales</taxon>
        <taxon>Marasmiineae</taxon>
        <taxon>Mycenaceae</taxon>
        <taxon>Mycena</taxon>
    </lineage>
</organism>
<dbReference type="AlphaFoldDB" id="A0AAD7JDS7"/>
<feature type="compositionally biased region" description="Polar residues" evidence="1">
    <location>
        <begin position="252"/>
        <end position="264"/>
    </location>
</feature>
<proteinExistence type="predicted"/>
<feature type="compositionally biased region" description="Low complexity" evidence="1">
    <location>
        <begin position="106"/>
        <end position="130"/>
    </location>
</feature>
<feature type="compositionally biased region" description="Low complexity" evidence="1">
    <location>
        <begin position="63"/>
        <end position="77"/>
    </location>
</feature>